<feature type="domain" description="Enoyl reductase (ER)" evidence="3">
    <location>
        <begin position="9"/>
        <end position="270"/>
    </location>
</feature>
<dbReference type="Proteomes" id="UP001642482">
    <property type="component" value="Unassembled WGS sequence"/>
</dbReference>
<accession>A0ABP0C1K8</accession>
<name>A0ABP0C1K8_9PEZI</name>
<sequence length="340" mass="35990">MKEAQVSKGPVVQIVDIPVPTPAAGQVLIKVVVSGSNPKDWKLPEWRGNTQNSGDDISGVVQSVGAGVTEFKKGDRVAAFHEMQEPGGSFAEYAIAWAYATFHIPDSTSFEEASTIPLVALTAVVSLYADLGLPHPWTPATEEIPLVIYGASSGVGAATVQLARLSNIHPIIAVAGESAAIVEKLIDRSKGDVVVDYRGGDDAAVAALKSAVGTHKVRHAVNAISEGSSNYIVSEVLQPGGTVALVLPWKDDERITQKIEHIQTSVGRVFRELKDLGFVYSRYFGWALAEGTFKGHPYEVVPGGLGGVQTGLANLRAGKAHGIKYVFRIAETEGAGQDKL</sequence>
<protein>
    <recommendedName>
        <fullName evidence="3">Enoyl reductase (ER) domain-containing protein</fullName>
    </recommendedName>
</protein>
<dbReference type="Pfam" id="PF08240">
    <property type="entry name" value="ADH_N"/>
    <property type="match status" value="1"/>
</dbReference>
<dbReference type="SMART" id="SM00829">
    <property type="entry name" value="PKS_ER"/>
    <property type="match status" value="1"/>
</dbReference>
<dbReference type="InterPro" id="IPR036291">
    <property type="entry name" value="NAD(P)-bd_dom_sf"/>
</dbReference>
<dbReference type="CDD" id="cd08249">
    <property type="entry name" value="enoyl_reductase_like"/>
    <property type="match status" value="1"/>
</dbReference>
<gene>
    <name evidence="4" type="ORF">SEUCBS140593_005995</name>
</gene>
<dbReference type="Gene3D" id="3.40.50.720">
    <property type="entry name" value="NAD(P)-binding Rossmann-like Domain"/>
    <property type="match status" value="1"/>
</dbReference>
<dbReference type="SUPFAM" id="SSF51735">
    <property type="entry name" value="NAD(P)-binding Rossmann-fold domains"/>
    <property type="match status" value="1"/>
</dbReference>
<organism evidence="4 5">
    <name type="scientific">Sporothrix eucalyptigena</name>
    <dbReference type="NCBI Taxonomy" id="1812306"/>
    <lineage>
        <taxon>Eukaryota</taxon>
        <taxon>Fungi</taxon>
        <taxon>Dikarya</taxon>
        <taxon>Ascomycota</taxon>
        <taxon>Pezizomycotina</taxon>
        <taxon>Sordariomycetes</taxon>
        <taxon>Sordariomycetidae</taxon>
        <taxon>Ophiostomatales</taxon>
        <taxon>Ophiostomataceae</taxon>
        <taxon>Sporothrix</taxon>
    </lineage>
</organism>
<comment type="caution">
    <text evidence="4">The sequence shown here is derived from an EMBL/GenBank/DDBJ whole genome shotgun (WGS) entry which is preliminary data.</text>
</comment>
<dbReference type="InterPro" id="IPR020843">
    <property type="entry name" value="ER"/>
</dbReference>
<proteinExistence type="inferred from homology"/>
<evidence type="ECO:0000259" key="3">
    <source>
        <dbReference type="SMART" id="SM00829"/>
    </source>
</evidence>
<dbReference type="EMBL" id="CAWUHD010000061">
    <property type="protein sequence ID" value="CAK7225708.1"/>
    <property type="molecule type" value="Genomic_DNA"/>
</dbReference>
<dbReference type="InterPro" id="IPR011032">
    <property type="entry name" value="GroES-like_sf"/>
</dbReference>
<dbReference type="Gene3D" id="3.90.180.10">
    <property type="entry name" value="Medium-chain alcohol dehydrogenases, catalytic domain"/>
    <property type="match status" value="1"/>
</dbReference>
<dbReference type="PANTHER" id="PTHR45348:SF5">
    <property type="entry name" value="OXIDOREDUCTASE, PUTATIVE (AFU_ORTHOLOGUE AFUA_8G01420)-RELATED"/>
    <property type="match status" value="1"/>
</dbReference>
<evidence type="ECO:0000256" key="2">
    <source>
        <dbReference type="ARBA" id="ARBA00023002"/>
    </source>
</evidence>
<dbReference type="InterPro" id="IPR013154">
    <property type="entry name" value="ADH-like_N"/>
</dbReference>
<evidence type="ECO:0000256" key="1">
    <source>
        <dbReference type="ARBA" id="ARBA00008072"/>
    </source>
</evidence>
<comment type="similarity">
    <text evidence="1">Belongs to the zinc-containing alcohol dehydrogenase family.</text>
</comment>
<keyword evidence="5" id="KW-1185">Reference proteome</keyword>
<evidence type="ECO:0000313" key="4">
    <source>
        <dbReference type="EMBL" id="CAK7225708.1"/>
    </source>
</evidence>
<evidence type="ECO:0000313" key="5">
    <source>
        <dbReference type="Proteomes" id="UP001642482"/>
    </source>
</evidence>
<keyword evidence="2" id="KW-0560">Oxidoreductase</keyword>
<dbReference type="InterPro" id="IPR047122">
    <property type="entry name" value="Trans-enoyl_RdTase-like"/>
</dbReference>
<dbReference type="SUPFAM" id="SSF50129">
    <property type="entry name" value="GroES-like"/>
    <property type="match status" value="1"/>
</dbReference>
<dbReference type="PANTHER" id="PTHR45348">
    <property type="entry name" value="HYPOTHETICAL OXIDOREDUCTASE (EUROFUNG)"/>
    <property type="match status" value="1"/>
</dbReference>
<reference evidence="4 5" key="1">
    <citation type="submission" date="2024-01" db="EMBL/GenBank/DDBJ databases">
        <authorList>
            <person name="Allen C."/>
            <person name="Tagirdzhanova G."/>
        </authorList>
    </citation>
    <scope>NUCLEOTIDE SEQUENCE [LARGE SCALE GENOMIC DNA]</scope>
</reference>